<dbReference type="PANTHER" id="PTHR42650">
    <property type="entry name" value="TAIL-ANCHORED PROTEIN INSERTION RECEPTOR WRB"/>
    <property type="match status" value="1"/>
</dbReference>
<evidence type="ECO:0000256" key="3">
    <source>
        <dbReference type="ARBA" id="ARBA00022692"/>
    </source>
</evidence>
<proteinExistence type="inferred from homology"/>
<protein>
    <submittedName>
        <fullName evidence="8">Uncharacterized protein</fullName>
    </submittedName>
</protein>
<feature type="transmembrane region" description="Helical" evidence="7">
    <location>
        <begin position="98"/>
        <end position="118"/>
    </location>
</feature>
<evidence type="ECO:0000256" key="6">
    <source>
        <dbReference type="ARBA" id="ARBA00023136"/>
    </source>
</evidence>
<feature type="transmembrane region" description="Helical" evidence="7">
    <location>
        <begin position="127"/>
        <end position="147"/>
    </location>
</feature>
<evidence type="ECO:0000313" key="9">
    <source>
        <dbReference type="Proteomes" id="UP001374584"/>
    </source>
</evidence>
<dbReference type="GO" id="GO:0043529">
    <property type="term" value="C:GET complex"/>
    <property type="evidence" value="ECO:0007669"/>
    <property type="project" value="TreeGrafter"/>
</dbReference>
<feature type="transmembrane region" description="Helical" evidence="7">
    <location>
        <begin position="307"/>
        <end position="326"/>
    </location>
</feature>
<dbReference type="AlphaFoldDB" id="A0AAN9QTH4"/>
<dbReference type="EMBL" id="JAYMYR010000008">
    <property type="protein sequence ID" value="KAK7346281.1"/>
    <property type="molecule type" value="Genomic_DNA"/>
</dbReference>
<feature type="transmembrane region" description="Helical" evidence="7">
    <location>
        <begin position="167"/>
        <end position="185"/>
    </location>
</feature>
<comment type="caution">
    <text evidence="8">The sequence shown here is derived from an EMBL/GenBank/DDBJ whole genome shotgun (WGS) entry which is preliminary data.</text>
</comment>
<organism evidence="8 9">
    <name type="scientific">Phaseolus coccineus</name>
    <name type="common">Scarlet runner bean</name>
    <name type="synonym">Phaseolus multiflorus</name>
    <dbReference type="NCBI Taxonomy" id="3886"/>
    <lineage>
        <taxon>Eukaryota</taxon>
        <taxon>Viridiplantae</taxon>
        <taxon>Streptophyta</taxon>
        <taxon>Embryophyta</taxon>
        <taxon>Tracheophyta</taxon>
        <taxon>Spermatophyta</taxon>
        <taxon>Magnoliopsida</taxon>
        <taxon>eudicotyledons</taxon>
        <taxon>Gunneridae</taxon>
        <taxon>Pentapetalae</taxon>
        <taxon>rosids</taxon>
        <taxon>fabids</taxon>
        <taxon>Fabales</taxon>
        <taxon>Fabaceae</taxon>
        <taxon>Papilionoideae</taxon>
        <taxon>50 kb inversion clade</taxon>
        <taxon>NPAAA clade</taxon>
        <taxon>indigoferoid/millettioid clade</taxon>
        <taxon>Phaseoleae</taxon>
        <taxon>Phaseolus</taxon>
    </lineage>
</organism>
<dbReference type="GO" id="GO:0043495">
    <property type="term" value="F:protein-membrane adaptor activity"/>
    <property type="evidence" value="ECO:0007669"/>
    <property type="project" value="TreeGrafter"/>
</dbReference>
<name>A0AAN9QTH4_PHACN</name>
<comment type="similarity">
    <text evidence="2">Belongs to the WRB/GET1 family.</text>
</comment>
<evidence type="ECO:0000256" key="5">
    <source>
        <dbReference type="ARBA" id="ARBA00022989"/>
    </source>
</evidence>
<dbReference type="InterPro" id="IPR028945">
    <property type="entry name" value="Get1"/>
</dbReference>
<evidence type="ECO:0000256" key="4">
    <source>
        <dbReference type="ARBA" id="ARBA00022824"/>
    </source>
</evidence>
<gene>
    <name evidence="8" type="ORF">VNO80_20797</name>
</gene>
<reference evidence="8 9" key="1">
    <citation type="submission" date="2024-01" db="EMBL/GenBank/DDBJ databases">
        <title>The genomes of 5 underutilized Papilionoideae crops provide insights into root nodulation and disease resistanc.</title>
        <authorList>
            <person name="Jiang F."/>
        </authorList>
    </citation>
    <scope>NUCLEOTIDE SEQUENCE [LARGE SCALE GENOMIC DNA]</scope>
    <source>
        <strain evidence="8">JINMINGXINNONG_FW02</strain>
        <tissue evidence="8">Leaves</tissue>
    </source>
</reference>
<evidence type="ECO:0000256" key="2">
    <source>
        <dbReference type="ARBA" id="ARBA00010799"/>
    </source>
</evidence>
<dbReference type="GO" id="GO:0071816">
    <property type="term" value="P:tail-anchored membrane protein insertion into ER membrane"/>
    <property type="evidence" value="ECO:0007669"/>
    <property type="project" value="InterPro"/>
</dbReference>
<dbReference type="Proteomes" id="UP001374584">
    <property type="component" value="Unassembled WGS sequence"/>
</dbReference>
<keyword evidence="9" id="KW-1185">Reference proteome</keyword>
<dbReference type="PANTHER" id="PTHR42650:SF1">
    <property type="entry name" value="GUIDED ENTRY OF TAIL-ANCHORED PROTEINS FACTOR 1"/>
    <property type="match status" value="1"/>
</dbReference>
<evidence type="ECO:0000313" key="8">
    <source>
        <dbReference type="EMBL" id="KAK7346281.1"/>
    </source>
</evidence>
<sequence length="332" mass="36819">MYGTLGSGLPNKILSGIEPAQLWGFLALKCLVNIATGNIEKRGVLNGYEVGSNRLRMMKSNSYFGVNNETGSLLMDMVVASRLPLSRCLSQGGFCSTASTLTSLIFFAGLTIVDVLLVREGMVHKGAICSLCALILMLFGTAVPRFVSFLSLQIDVRMGDKTSEEHQRSLAAPFIFFVVLAFHFASQRINQFKKSGSDKEKEAELHREIKELLKEASSLSQPSTFAQGAKLKRKAAAKETELAKFQNLHDKDTALYSKFLLISKVLTYLIFLMWFWSVPVASISQQLVQPFGRLLSWRTGGIENNNIMVGIIPWLIVSTRVSRFVCRLAYGK</sequence>
<keyword evidence="6 7" id="KW-0472">Membrane</keyword>
<dbReference type="Pfam" id="PF04420">
    <property type="entry name" value="CHD5"/>
    <property type="match status" value="1"/>
</dbReference>
<evidence type="ECO:0000256" key="1">
    <source>
        <dbReference type="ARBA" id="ARBA00004586"/>
    </source>
</evidence>
<dbReference type="GO" id="GO:0005789">
    <property type="term" value="C:endoplasmic reticulum membrane"/>
    <property type="evidence" value="ECO:0007669"/>
    <property type="project" value="UniProtKB-SubCell"/>
</dbReference>
<evidence type="ECO:0000256" key="7">
    <source>
        <dbReference type="SAM" id="Phobius"/>
    </source>
</evidence>
<keyword evidence="5 7" id="KW-1133">Transmembrane helix</keyword>
<keyword evidence="3 7" id="KW-0812">Transmembrane</keyword>
<comment type="subcellular location">
    <subcellularLocation>
        <location evidence="1">Endoplasmic reticulum membrane</location>
    </subcellularLocation>
</comment>
<accession>A0AAN9QTH4</accession>
<keyword evidence="4" id="KW-0256">Endoplasmic reticulum</keyword>
<feature type="transmembrane region" description="Helical" evidence="7">
    <location>
        <begin position="265"/>
        <end position="287"/>
    </location>
</feature>